<dbReference type="PANTHER" id="PTHR43539:SF78">
    <property type="entry name" value="FLAVIN-CONTAINING MONOOXYGENASE"/>
    <property type="match status" value="1"/>
</dbReference>
<evidence type="ECO:0000256" key="1">
    <source>
        <dbReference type="ARBA" id="ARBA00023002"/>
    </source>
</evidence>
<dbReference type="PRINTS" id="PR00469">
    <property type="entry name" value="PNDRDTASEII"/>
</dbReference>
<proteinExistence type="predicted"/>
<evidence type="ECO:0000313" key="2">
    <source>
        <dbReference type="EMBL" id="WXB94934.1"/>
    </source>
</evidence>
<dbReference type="InterPro" id="IPR036188">
    <property type="entry name" value="FAD/NAD-bd_sf"/>
</dbReference>
<dbReference type="SUPFAM" id="SSF51905">
    <property type="entry name" value="FAD/NAD(P)-binding domain"/>
    <property type="match status" value="2"/>
</dbReference>
<accession>A0ABZ2NBX5</accession>
<evidence type="ECO:0000313" key="3">
    <source>
        <dbReference type="Proteomes" id="UP001387364"/>
    </source>
</evidence>
<keyword evidence="3" id="KW-1185">Reference proteome</keyword>
<dbReference type="InterPro" id="IPR050982">
    <property type="entry name" value="Auxin_biosynth/cation_transpt"/>
</dbReference>
<organism evidence="2 3">
    <name type="scientific">Bacillus kandeliae</name>
    <dbReference type="NCBI Taxonomy" id="3129297"/>
    <lineage>
        <taxon>Bacteria</taxon>
        <taxon>Bacillati</taxon>
        <taxon>Bacillota</taxon>
        <taxon>Bacilli</taxon>
        <taxon>Bacillales</taxon>
        <taxon>Bacillaceae</taxon>
        <taxon>Bacillus</taxon>
    </lineage>
</organism>
<dbReference type="Gene3D" id="3.50.50.60">
    <property type="entry name" value="FAD/NAD(P)-binding domain"/>
    <property type="match status" value="1"/>
</dbReference>
<gene>
    <name evidence="2" type="ORF">WDJ61_14960</name>
</gene>
<dbReference type="EMBL" id="CP147404">
    <property type="protein sequence ID" value="WXB94934.1"/>
    <property type="molecule type" value="Genomic_DNA"/>
</dbReference>
<keyword evidence="1 2" id="KW-0560">Oxidoreductase</keyword>
<dbReference type="GO" id="GO:0016491">
    <property type="term" value="F:oxidoreductase activity"/>
    <property type="evidence" value="ECO:0007669"/>
    <property type="project" value="UniProtKB-KW"/>
</dbReference>
<dbReference type="PANTHER" id="PTHR43539">
    <property type="entry name" value="FLAVIN-BINDING MONOOXYGENASE-LIKE PROTEIN (AFU_ORTHOLOGUE AFUA_4G09220)"/>
    <property type="match status" value="1"/>
</dbReference>
<protein>
    <submittedName>
        <fullName evidence="2">NAD(P)/FAD-dependent oxidoreductase</fullName>
        <ecNumber evidence="2">1.14.13.-</ecNumber>
    </submittedName>
</protein>
<dbReference type="Pfam" id="PF13738">
    <property type="entry name" value="Pyr_redox_3"/>
    <property type="match status" value="1"/>
</dbReference>
<dbReference type="Proteomes" id="UP001387364">
    <property type="component" value="Chromosome"/>
</dbReference>
<sequence>MRMKYDVVIIGGGQAGLSMGFYLKKSDLSFIILDQAKEVGASWKERYDSLTLFTPRVYSSVPGFMFSGDQEGYPTKDEVVEYLSAYAKEFTLPIQHNTEVQKLVQVENGFQVLTNQGEWFARKVVVATGPFQKPFVPAFSKELSESVFQLHSSQYKNATQLNKGSVLVVGGGNSGAQIAVELAKKREVYLSAGHKLKFLPLYIGKRNLFWWFDVLGVYRAPVHSKVGKFIQKQPDPIIGLELKALLKKGKITLKSRTTAIKQDHFMFADGSEVSVKNVIWSTGFRSDYQWIDVAGVLDENGTPLHERGVTSIHGLYFLGLPWQFNRSSALLQGVGEDAQYLIQHIMKK</sequence>
<dbReference type="PRINTS" id="PR00368">
    <property type="entry name" value="FADPNR"/>
</dbReference>
<name>A0ABZ2NBX5_9BACI</name>
<dbReference type="EC" id="1.14.13.-" evidence="2"/>
<reference evidence="2 3" key="1">
    <citation type="submission" date="2024-02" db="EMBL/GenBank/DDBJ databases">
        <title>Seven novel Bacillus-like species.</title>
        <authorList>
            <person name="Liu G."/>
        </authorList>
    </citation>
    <scope>NUCLEOTIDE SEQUENCE [LARGE SCALE GENOMIC DNA]</scope>
    <source>
        <strain evidence="2 3">FJAT-52991</strain>
    </source>
</reference>